<name>A0AAD5X0U4_9FUNG</name>
<reference evidence="2" key="1">
    <citation type="submission" date="2020-05" db="EMBL/GenBank/DDBJ databases">
        <title>Phylogenomic resolution of chytrid fungi.</title>
        <authorList>
            <person name="Stajich J.E."/>
            <person name="Amses K."/>
            <person name="Simmons R."/>
            <person name="Seto K."/>
            <person name="Myers J."/>
            <person name="Bonds A."/>
            <person name="Quandt C.A."/>
            <person name="Barry K."/>
            <person name="Liu P."/>
            <person name="Grigoriev I."/>
            <person name="Longcore J.E."/>
            <person name="James T.Y."/>
        </authorList>
    </citation>
    <scope>NUCLEOTIDE SEQUENCE</scope>
    <source>
        <strain evidence="2">JEL0318</strain>
    </source>
</reference>
<dbReference type="AlphaFoldDB" id="A0AAD5X0U4"/>
<keyword evidence="3" id="KW-1185">Reference proteome</keyword>
<dbReference type="Gene3D" id="3.30.420.10">
    <property type="entry name" value="Ribonuclease H-like superfamily/Ribonuclease H"/>
    <property type="match status" value="1"/>
</dbReference>
<feature type="non-terminal residue" evidence="2">
    <location>
        <position position="228"/>
    </location>
</feature>
<dbReference type="InterPro" id="IPR001584">
    <property type="entry name" value="Integrase_cat-core"/>
</dbReference>
<dbReference type="SUPFAM" id="SSF53098">
    <property type="entry name" value="Ribonuclease H-like"/>
    <property type="match status" value="1"/>
</dbReference>
<evidence type="ECO:0000313" key="3">
    <source>
        <dbReference type="Proteomes" id="UP001212841"/>
    </source>
</evidence>
<evidence type="ECO:0000313" key="2">
    <source>
        <dbReference type="EMBL" id="KAJ3044849.1"/>
    </source>
</evidence>
<dbReference type="GO" id="GO:0015074">
    <property type="term" value="P:DNA integration"/>
    <property type="evidence" value="ECO:0007669"/>
    <property type="project" value="InterPro"/>
</dbReference>
<dbReference type="GO" id="GO:0005634">
    <property type="term" value="C:nucleus"/>
    <property type="evidence" value="ECO:0007669"/>
    <property type="project" value="UniProtKB-ARBA"/>
</dbReference>
<feature type="domain" description="Integrase catalytic" evidence="1">
    <location>
        <begin position="1"/>
        <end position="89"/>
    </location>
</feature>
<accession>A0AAD5X0U4</accession>
<feature type="non-terminal residue" evidence="2">
    <location>
        <position position="1"/>
    </location>
</feature>
<evidence type="ECO:0000259" key="1">
    <source>
        <dbReference type="PROSITE" id="PS50994"/>
    </source>
</evidence>
<protein>
    <recommendedName>
        <fullName evidence="1">Integrase catalytic domain-containing protein</fullName>
    </recommendedName>
</protein>
<comment type="caution">
    <text evidence="2">The sequence shown here is derived from an EMBL/GenBank/DDBJ whole genome shotgun (WGS) entry which is preliminary data.</text>
</comment>
<proteinExistence type="predicted"/>
<sequence>KVLEVEDLLEALGVKEFHNRPYHPETQGCVERMNGTLKTRLNRMFVHQLIKDPTFGEAERFVNDVVETLRHKKHTVHRFTPFELHQGRTDPAFFTAINMIVPPAVVHPEEELLKMYLLVEERQQKRALYEVERRMQSVVMGKAIKKGRTVLVRTEKRRKSKSAPVWEVMAQVVGGPLNEVDDVFFDIGAVECKLADWKGKEEKLNKVIRESWVSKSREEHINALMKNL</sequence>
<organism evidence="2 3">
    <name type="scientific">Rhizophlyctis rosea</name>
    <dbReference type="NCBI Taxonomy" id="64517"/>
    <lineage>
        <taxon>Eukaryota</taxon>
        <taxon>Fungi</taxon>
        <taxon>Fungi incertae sedis</taxon>
        <taxon>Chytridiomycota</taxon>
        <taxon>Chytridiomycota incertae sedis</taxon>
        <taxon>Chytridiomycetes</taxon>
        <taxon>Rhizophlyctidales</taxon>
        <taxon>Rhizophlyctidaceae</taxon>
        <taxon>Rhizophlyctis</taxon>
    </lineage>
</organism>
<dbReference type="Proteomes" id="UP001212841">
    <property type="component" value="Unassembled WGS sequence"/>
</dbReference>
<gene>
    <name evidence="2" type="ORF">HK097_001358</name>
</gene>
<dbReference type="InterPro" id="IPR012337">
    <property type="entry name" value="RNaseH-like_sf"/>
</dbReference>
<dbReference type="GO" id="GO:0003676">
    <property type="term" value="F:nucleic acid binding"/>
    <property type="evidence" value="ECO:0007669"/>
    <property type="project" value="InterPro"/>
</dbReference>
<dbReference type="EMBL" id="JADGJD010001269">
    <property type="protein sequence ID" value="KAJ3044849.1"/>
    <property type="molecule type" value="Genomic_DNA"/>
</dbReference>
<dbReference type="PROSITE" id="PS50994">
    <property type="entry name" value="INTEGRASE"/>
    <property type="match status" value="1"/>
</dbReference>
<dbReference type="InterPro" id="IPR036397">
    <property type="entry name" value="RNaseH_sf"/>
</dbReference>